<sequence>MLQLPSMTFALCRRHHFFDLGRHIYSQPSLPTTVSSSRHRAVVPHITKLYKSLSGNPEDIAKEKARLAANQVKGPVLVEDIFLYFNALKGLSGPYI</sequence>
<comment type="similarity">
    <text evidence="1">Belongs to the HAM1 NTPase family.</text>
</comment>
<evidence type="ECO:0000256" key="1">
    <source>
        <dbReference type="ARBA" id="ARBA00008023"/>
    </source>
</evidence>
<dbReference type="InterPro" id="IPR029001">
    <property type="entry name" value="ITPase-like_fam"/>
</dbReference>
<dbReference type="GO" id="GO:0047429">
    <property type="term" value="F:nucleoside triphosphate diphosphatase activity"/>
    <property type="evidence" value="ECO:0007669"/>
    <property type="project" value="InterPro"/>
</dbReference>
<keyword evidence="2" id="KW-0378">Hydrolase</keyword>
<name>A0AAU9PYG1_9ASTR</name>
<keyword evidence="4" id="KW-1185">Reference proteome</keyword>
<comment type="caution">
    <text evidence="3">The sequence shown here is derived from an EMBL/GenBank/DDBJ whole genome shotgun (WGS) entry which is preliminary data.</text>
</comment>
<dbReference type="GO" id="GO:0005737">
    <property type="term" value="C:cytoplasm"/>
    <property type="evidence" value="ECO:0007669"/>
    <property type="project" value="TreeGrafter"/>
</dbReference>
<proteinExistence type="inferred from homology"/>
<dbReference type="InterPro" id="IPR002637">
    <property type="entry name" value="RdgB/HAM1"/>
</dbReference>
<dbReference type="PANTHER" id="PTHR11067:SF9">
    <property type="entry name" value="INOSINE TRIPHOSPHATE PYROPHOSPHATASE"/>
    <property type="match status" value="1"/>
</dbReference>
<reference evidence="3 4" key="1">
    <citation type="submission" date="2022-01" db="EMBL/GenBank/DDBJ databases">
        <authorList>
            <person name="Xiong W."/>
            <person name="Schranz E."/>
        </authorList>
    </citation>
    <scope>NUCLEOTIDE SEQUENCE [LARGE SCALE GENOMIC DNA]</scope>
</reference>
<dbReference type="EMBL" id="CAKMRJ010005745">
    <property type="protein sequence ID" value="CAH1454515.1"/>
    <property type="molecule type" value="Genomic_DNA"/>
</dbReference>
<dbReference type="GO" id="GO:0009143">
    <property type="term" value="P:nucleoside triphosphate catabolic process"/>
    <property type="evidence" value="ECO:0007669"/>
    <property type="project" value="InterPro"/>
</dbReference>
<dbReference type="AlphaFoldDB" id="A0AAU9PYG1"/>
<dbReference type="PANTHER" id="PTHR11067">
    <property type="entry name" value="INOSINE TRIPHOSPHATE PYROPHOSPHATASE/HAM1 PROTEIN"/>
    <property type="match status" value="1"/>
</dbReference>
<evidence type="ECO:0000313" key="4">
    <source>
        <dbReference type="Proteomes" id="UP001157418"/>
    </source>
</evidence>
<dbReference type="Proteomes" id="UP001157418">
    <property type="component" value="Unassembled WGS sequence"/>
</dbReference>
<evidence type="ECO:0000256" key="2">
    <source>
        <dbReference type="ARBA" id="ARBA00022801"/>
    </source>
</evidence>
<dbReference type="Gene3D" id="3.90.950.10">
    <property type="match status" value="1"/>
</dbReference>
<dbReference type="Pfam" id="PF01725">
    <property type="entry name" value="Ham1p_like"/>
    <property type="match status" value="1"/>
</dbReference>
<evidence type="ECO:0000313" key="3">
    <source>
        <dbReference type="EMBL" id="CAH1454515.1"/>
    </source>
</evidence>
<accession>A0AAU9PYG1</accession>
<gene>
    <name evidence="3" type="ORF">LVIROSA_LOCUS39688</name>
</gene>
<organism evidence="3 4">
    <name type="scientific">Lactuca virosa</name>
    <dbReference type="NCBI Taxonomy" id="75947"/>
    <lineage>
        <taxon>Eukaryota</taxon>
        <taxon>Viridiplantae</taxon>
        <taxon>Streptophyta</taxon>
        <taxon>Embryophyta</taxon>
        <taxon>Tracheophyta</taxon>
        <taxon>Spermatophyta</taxon>
        <taxon>Magnoliopsida</taxon>
        <taxon>eudicotyledons</taxon>
        <taxon>Gunneridae</taxon>
        <taxon>Pentapetalae</taxon>
        <taxon>asterids</taxon>
        <taxon>campanulids</taxon>
        <taxon>Asterales</taxon>
        <taxon>Asteraceae</taxon>
        <taxon>Cichorioideae</taxon>
        <taxon>Cichorieae</taxon>
        <taxon>Lactucinae</taxon>
        <taxon>Lactuca</taxon>
    </lineage>
</organism>
<dbReference type="SUPFAM" id="SSF52972">
    <property type="entry name" value="ITPase-like"/>
    <property type="match status" value="1"/>
</dbReference>
<protein>
    <submittedName>
        <fullName evidence="3">Uncharacterized protein</fullName>
    </submittedName>
</protein>